<dbReference type="InterPro" id="IPR008271">
    <property type="entry name" value="Ser/Thr_kinase_AS"/>
</dbReference>
<protein>
    <submittedName>
        <fullName evidence="9">Outer membrane protein assembly factor BamB</fullName>
    </submittedName>
    <submittedName>
        <fullName evidence="8">Serine/threonine-protein kinase</fullName>
    </submittedName>
</protein>
<dbReference type="EMBL" id="JACHMV010000001">
    <property type="protein sequence ID" value="MBB4778579.1"/>
    <property type="molecule type" value="Genomic_DNA"/>
</dbReference>
<evidence type="ECO:0000256" key="4">
    <source>
        <dbReference type="ARBA" id="ARBA00022840"/>
    </source>
</evidence>
<dbReference type="GO" id="GO:0004674">
    <property type="term" value="F:protein serine/threonine kinase activity"/>
    <property type="evidence" value="ECO:0007669"/>
    <property type="project" value="TreeGrafter"/>
</dbReference>
<dbReference type="PROSITE" id="PS50011">
    <property type="entry name" value="PROTEIN_KINASE_DOM"/>
    <property type="match status" value="1"/>
</dbReference>
<dbReference type="EMBL" id="BAAAHD010000065">
    <property type="protein sequence ID" value="GAA0587406.1"/>
    <property type="molecule type" value="Genomic_DNA"/>
</dbReference>
<dbReference type="Proteomes" id="UP000549343">
    <property type="component" value="Unassembled WGS sequence"/>
</dbReference>
<feature type="binding site" evidence="5">
    <location>
        <position position="43"/>
    </location>
    <ligand>
        <name>ATP</name>
        <dbReference type="ChEBI" id="CHEBI:30616"/>
    </ligand>
</feature>
<dbReference type="RefSeq" id="WP_184889673.1">
    <property type="nucleotide sequence ID" value="NZ_BAAAHD010000065.1"/>
</dbReference>
<dbReference type="SMART" id="SM00564">
    <property type="entry name" value="PQQ"/>
    <property type="match status" value="7"/>
</dbReference>
<keyword evidence="3 8" id="KW-0418">Kinase</keyword>
<gene>
    <name evidence="9" type="ORF">F4557_006997</name>
    <name evidence="8" type="ORF">GCM10009546_57190</name>
</gene>
<evidence type="ECO:0000256" key="5">
    <source>
        <dbReference type="PROSITE-ProRule" id="PRU10141"/>
    </source>
</evidence>
<name>A0A7W7N1W7_9ACTN</name>
<evidence type="ECO:0000256" key="6">
    <source>
        <dbReference type="SAM" id="Phobius"/>
    </source>
</evidence>
<dbReference type="Gene3D" id="1.10.510.10">
    <property type="entry name" value="Transferase(Phosphotransferase) domain 1"/>
    <property type="match status" value="1"/>
</dbReference>
<evidence type="ECO:0000259" key="7">
    <source>
        <dbReference type="PROSITE" id="PS50011"/>
    </source>
</evidence>
<reference evidence="8 11" key="1">
    <citation type="journal article" date="2019" name="Int. J. Syst. Evol. Microbiol.">
        <title>The Global Catalogue of Microorganisms (GCM) 10K type strain sequencing project: providing services to taxonomists for standard genome sequencing and annotation.</title>
        <authorList>
            <consortium name="The Broad Institute Genomics Platform"/>
            <consortium name="The Broad Institute Genome Sequencing Center for Infectious Disease"/>
            <person name="Wu L."/>
            <person name="Ma J."/>
        </authorList>
    </citation>
    <scope>NUCLEOTIDE SEQUENCE [LARGE SCALE GENOMIC DNA]</scope>
    <source>
        <strain evidence="8 11">JCM 10667</strain>
    </source>
</reference>
<dbReference type="InterPro" id="IPR011009">
    <property type="entry name" value="Kinase-like_dom_sf"/>
</dbReference>
<dbReference type="PANTHER" id="PTHR43289">
    <property type="entry name" value="MITOGEN-ACTIVATED PROTEIN KINASE KINASE KINASE 20-RELATED"/>
    <property type="match status" value="1"/>
</dbReference>
<dbReference type="AlphaFoldDB" id="A0A7W7N1W7"/>
<dbReference type="Gene3D" id="2.130.10.10">
    <property type="entry name" value="YVTN repeat-like/Quinoprotein amine dehydrogenase"/>
    <property type="match status" value="2"/>
</dbReference>
<feature type="transmembrane region" description="Helical" evidence="6">
    <location>
        <begin position="350"/>
        <end position="372"/>
    </location>
</feature>
<dbReference type="SUPFAM" id="SSF56112">
    <property type="entry name" value="Protein kinase-like (PK-like)"/>
    <property type="match status" value="1"/>
</dbReference>
<dbReference type="PANTHER" id="PTHR43289:SF34">
    <property type="entry name" value="SERINE_THREONINE-PROTEIN KINASE YBDM-RELATED"/>
    <property type="match status" value="1"/>
</dbReference>
<comment type="caution">
    <text evidence="9">The sequence shown here is derived from an EMBL/GenBank/DDBJ whole genome shotgun (WGS) entry which is preliminary data.</text>
</comment>
<dbReference type="InterPro" id="IPR018391">
    <property type="entry name" value="PQQ_b-propeller_rpt"/>
</dbReference>
<accession>A0A7W7N1W7</accession>
<keyword evidence="1" id="KW-0808">Transferase</keyword>
<evidence type="ECO:0000256" key="3">
    <source>
        <dbReference type="ARBA" id="ARBA00022777"/>
    </source>
</evidence>
<dbReference type="PROSITE" id="PS00108">
    <property type="entry name" value="PROTEIN_KINASE_ST"/>
    <property type="match status" value="1"/>
</dbReference>
<organism evidence="9 10">
    <name type="scientific">Actinomadura livida</name>
    <dbReference type="NCBI Taxonomy" id="79909"/>
    <lineage>
        <taxon>Bacteria</taxon>
        <taxon>Bacillati</taxon>
        <taxon>Actinomycetota</taxon>
        <taxon>Actinomycetes</taxon>
        <taxon>Streptosporangiales</taxon>
        <taxon>Thermomonosporaceae</taxon>
        <taxon>Actinomadura</taxon>
    </lineage>
</organism>
<dbReference type="GO" id="GO:0005524">
    <property type="term" value="F:ATP binding"/>
    <property type="evidence" value="ECO:0007669"/>
    <property type="project" value="UniProtKB-UniRule"/>
</dbReference>
<keyword evidence="6" id="KW-0812">Transmembrane</keyword>
<feature type="transmembrane region" description="Helical" evidence="6">
    <location>
        <begin position="303"/>
        <end position="327"/>
    </location>
</feature>
<dbReference type="InterPro" id="IPR000719">
    <property type="entry name" value="Prot_kinase_dom"/>
</dbReference>
<dbReference type="InterPro" id="IPR011047">
    <property type="entry name" value="Quinoprotein_ADH-like_sf"/>
</dbReference>
<sequence>MSATRPGDPRQVGPYRVVGRLGAGGMGQVFLGRSPAGRTVAVKVIHPAMAEDGDFKARFRREITAARAVGGGYTAPVVDADPDASPPWLATTYLRGMSLQDAVAAHGPLPPPAVRALGAGLAEALRSIHAAGIVHRDLKPSNVMLTPEGPRVIDFGLARPSEATTLTRTGATLGTPAYMSPEQASGLPAGPPSDVFSFGSVLTYAATGTGPFGVGALHEMVYRVMHLPPYLDAVPDPGLRALIAACMEKDPDRRPGTDRLLAELSADPAAAPQGTHWLPPQVAHDVAQRGEATVPGGPSRRRLLAIGAAGVAFTALAAGGTGATFLMRRGDDPVRWTFALPGGMYVRTRLVAHGGAVFAFGSAGLSGATFAIDARTGKQKWRGSFTAARDSAAALLDGRGFLYDSSGNLLTGFELATGKTLWTEQLRTFGLAPSPVAGSGVVCLTGSGGTGEYGLYGYDAATGRPRWRYRADDLLQSRAVLSGDTCYFGTRKGFVYGVDVTTGNARWQRRTGGPATTTPMVAGDVVAVLTGDGAVLGLDAATGRQRWRTDLGDDAATDAPEGLPVGVAGGLAFVGGPNGTLHAIEPATGRVRWKRPGAGASERGGSRGFSIPSVGGGLAVVTDDEGRVAALDAATGEPRWERGVDKGLGERPLISGSLVYYGAVGGMSVFDLASGRTRYRFEFEDVQRVVGSTQHYTAAGGTVYCVVDNAVVQAIRPEA</sequence>
<dbReference type="InterPro" id="IPR002372">
    <property type="entry name" value="PQQ_rpt_dom"/>
</dbReference>
<feature type="domain" description="Protein kinase" evidence="7">
    <location>
        <begin position="15"/>
        <end position="270"/>
    </location>
</feature>
<evidence type="ECO:0000256" key="2">
    <source>
        <dbReference type="ARBA" id="ARBA00022741"/>
    </source>
</evidence>
<reference evidence="9 10" key="2">
    <citation type="submission" date="2020-08" db="EMBL/GenBank/DDBJ databases">
        <title>Sequencing the genomes of 1000 actinobacteria strains.</title>
        <authorList>
            <person name="Klenk H.-P."/>
        </authorList>
    </citation>
    <scope>NUCLEOTIDE SEQUENCE [LARGE SCALE GENOMIC DNA]</scope>
    <source>
        <strain evidence="9 10">DSM 44772</strain>
    </source>
</reference>
<keyword evidence="2 5" id="KW-0547">Nucleotide-binding</keyword>
<dbReference type="Proteomes" id="UP001501427">
    <property type="component" value="Unassembled WGS sequence"/>
</dbReference>
<evidence type="ECO:0000313" key="11">
    <source>
        <dbReference type="Proteomes" id="UP001501427"/>
    </source>
</evidence>
<keyword evidence="4 5" id="KW-0067">ATP-binding</keyword>
<evidence type="ECO:0000313" key="9">
    <source>
        <dbReference type="EMBL" id="MBB4778579.1"/>
    </source>
</evidence>
<evidence type="ECO:0000313" key="8">
    <source>
        <dbReference type="EMBL" id="GAA0587406.1"/>
    </source>
</evidence>
<dbReference type="Gene3D" id="2.40.10.480">
    <property type="match status" value="2"/>
</dbReference>
<dbReference type="PROSITE" id="PS00107">
    <property type="entry name" value="PROTEIN_KINASE_ATP"/>
    <property type="match status" value="1"/>
</dbReference>
<evidence type="ECO:0000313" key="10">
    <source>
        <dbReference type="Proteomes" id="UP000549343"/>
    </source>
</evidence>
<dbReference type="Pfam" id="PF00069">
    <property type="entry name" value="Pkinase"/>
    <property type="match status" value="1"/>
</dbReference>
<keyword evidence="11" id="KW-1185">Reference proteome</keyword>
<evidence type="ECO:0000256" key="1">
    <source>
        <dbReference type="ARBA" id="ARBA00022679"/>
    </source>
</evidence>
<reference evidence="8" key="3">
    <citation type="submission" date="2023-12" db="EMBL/GenBank/DDBJ databases">
        <authorList>
            <person name="Sun Q."/>
            <person name="Inoue M."/>
        </authorList>
    </citation>
    <scope>NUCLEOTIDE SEQUENCE</scope>
    <source>
        <strain evidence="8">JCM 10667</strain>
    </source>
</reference>
<dbReference type="InterPro" id="IPR017441">
    <property type="entry name" value="Protein_kinase_ATP_BS"/>
</dbReference>
<dbReference type="SUPFAM" id="SSF50998">
    <property type="entry name" value="Quinoprotein alcohol dehydrogenase-like"/>
    <property type="match status" value="2"/>
</dbReference>
<dbReference type="Gene3D" id="3.30.200.20">
    <property type="entry name" value="Phosphorylase Kinase, domain 1"/>
    <property type="match status" value="1"/>
</dbReference>
<proteinExistence type="predicted"/>
<keyword evidence="6" id="KW-1133">Transmembrane helix</keyword>
<dbReference type="CDD" id="cd14014">
    <property type="entry name" value="STKc_PknB_like"/>
    <property type="match status" value="1"/>
</dbReference>
<keyword evidence="6" id="KW-0472">Membrane</keyword>
<dbReference type="SMART" id="SM00220">
    <property type="entry name" value="S_TKc"/>
    <property type="match status" value="1"/>
</dbReference>
<dbReference type="Pfam" id="PF13360">
    <property type="entry name" value="PQQ_2"/>
    <property type="match status" value="2"/>
</dbReference>
<dbReference type="InterPro" id="IPR015943">
    <property type="entry name" value="WD40/YVTN_repeat-like_dom_sf"/>
</dbReference>